<dbReference type="InterPro" id="IPR004628">
    <property type="entry name" value="Man_deHydtase"/>
</dbReference>
<dbReference type="EC" id="4.2.1.8" evidence="7"/>
<gene>
    <name evidence="11" type="ORF">KSF_010040</name>
</gene>
<comment type="cofactor">
    <cofactor evidence="3">
        <name>Fe(2+)</name>
        <dbReference type="ChEBI" id="CHEBI:29033"/>
    </cofactor>
</comment>
<dbReference type="PIRSF" id="PIRSF016049">
    <property type="entry name" value="Man_dehyd"/>
    <property type="match status" value="1"/>
</dbReference>
<dbReference type="PANTHER" id="PTHR30387">
    <property type="entry name" value="MANNONATE DEHYDRATASE"/>
    <property type="match status" value="1"/>
</dbReference>
<dbReference type="Proteomes" id="UP000597444">
    <property type="component" value="Unassembled WGS sequence"/>
</dbReference>
<evidence type="ECO:0000256" key="2">
    <source>
        <dbReference type="ARBA" id="ARBA00001936"/>
    </source>
</evidence>
<dbReference type="GO" id="GO:0042840">
    <property type="term" value="P:D-glucuronate catabolic process"/>
    <property type="evidence" value="ECO:0007669"/>
    <property type="project" value="TreeGrafter"/>
</dbReference>
<evidence type="ECO:0000256" key="6">
    <source>
        <dbReference type="ARBA" id="ARBA00007389"/>
    </source>
</evidence>
<reference evidence="11" key="1">
    <citation type="submission" date="2020-10" db="EMBL/GenBank/DDBJ databases">
        <title>Taxonomic study of unclassified bacteria belonging to the class Ktedonobacteria.</title>
        <authorList>
            <person name="Yabe S."/>
            <person name="Wang C.M."/>
            <person name="Zheng Y."/>
            <person name="Sakai Y."/>
            <person name="Cavaletti L."/>
            <person name="Monciardini P."/>
            <person name="Donadio S."/>
        </authorList>
    </citation>
    <scope>NUCLEOTIDE SEQUENCE</scope>
    <source>
        <strain evidence="11">ID150040</strain>
    </source>
</reference>
<accession>A0A8J3IAP3</accession>
<dbReference type="AlphaFoldDB" id="A0A8J3IAP3"/>
<dbReference type="GO" id="GO:0008927">
    <property type="term" value="F:mannonate dehydratase activity"/>
    <property type="evidence" value="ECO:0007669"/>
    <property type="project" value="UniProtKB-EC"/>
</dbReference>
<evidence type="ECO:0000256" key="1">
    <source>
        <dbReference type="ARBA" id="ARBA00001794"/>
    </source>
</evidence>
<comment type="catalytic activity">
    <reaction evidence="1">
        <text>D-mannonate = 2-dehydro-3-deoxy-D-gluconate + H2O</text>
        <dbReference type="Rhea" id="RHEA:20097"/>
        <dbReference type="ChEBI" id="CHEBI:15377"/>
        <dbReference type="ChEBI" id="CHEBI:17767"/>
        <dbReference type="ChEBI" id="CHEBI:57990"/>
        <dbReference type="EC" id="4.2.1.8"/>
    </reaction>
</comment>
<proteinExistence type="inferred from homology"/>
<dbReference type="Pfam" id="PF03786">
    <property type="entry name" value="UxuA"/>
    <property type="match status" value="2"/>
</dbReference>
<dbReference type="InterPro" id="IPR036237">
    <property type="entry name" value="Xyl_isomerase-like_sf"/>
</dbReference>
<comment type="caution">
    <text evidence="11">The sequence shown here is derived from an EMBL/GenBank/DDBJ whole genome shotgun (WGS) entry which is preliminary data.</text>
</comment>
<dbReference type="Gene3D" id="3.20.20.150">
    <property type="entry name" value="Divalent-metal-dependent TIM barrel enzymes"/>
    <property type="match status" value="1"/>
</dbReference>
<evidence type="ECO:0000313" key="11">
    <source>
        <dbReference type="EMBL" id="GHO90956.1"/>
    </source>
</evidence>
<dbReference type="EMBL" id="BNJK01000001">
    <property type="protein sequence ID" value="GHO90956.1"/>
    <property type="molecule type" value="Genomic_DNA"/>
</dbReference>
<evidence type="ECO:0000256" key="7">
    <source>
        <dbReference type="ARBA" id="ARBA00012927"/>
    </source>
</evidence>
<evidence type="ECO:0000256" key="5">
    <source>
        <dbReference type="ARBA" id="ARBA00004892"/>
    </source>
</evidence>
<comment type="similarity">
    <text evidence="6">Belongs to the mannonate dehydratase family.</text>
</comment>
<comment type="cofactor">
    <cofactor evidence="2">
        <name>Mn(2+)</name>
        <dbReference type="ChEBI" id="CHEBI:29035"/>
    </cofactor>
</comment>
<comment type="function">
    <text evidence="4">Catalyzes the dehydration of D-mannonate.</text>
</comment>
<sequence length="319" mass="35714">MQLALFLPPQPTEMWTLAAQLGVTDAVSSLPRGRDGTSPTWDYFSLLHMRQRFADAGLRLSVIESWPPMDRVRLGLPGREEELDHICELITNMGALGIRVWCYNFMAVFGWLRTSTTIRTRGGALVSGYDHSFMEHAPLTEAGIVSEEQLWDGFAYFLERVLPVAEKAGVHLALHPDDPPLSPIRGVARIFSNVDAFKRAVEMAPSEYNGITFCQGNFAAMGANIPEAIRYFGERGKIHFVHFRDVRGTAAHFAETFHDDGQTNMVEAMRCYQEIGFQGPIRPDHVPTMEGDANDTPGYTTRGRLYAIGYMRGLIDSLR</sequence>
<keyword evidence="12" id="KW-1185">Reference proteome</keyword>
<dbReference type="PANTHER" id="PTHR30387:SF2">
    <property type="entry name" value="MANNONATE DEHYDRATASE"/>
    <property type="match status" value="1"/>
</dbReference>
<keyword evidence="10" id="KW-0456">Lyase</keyword>
<dbReference type="GO" id="GO:0008198">
    <property type="term" value="F:ferrous iron binding"/>
    <property type="evidence" value="ECO:0007669"/>
    <property type="project" value="TreeGrafter"/>
</dbReference>
<dbReference type="RefSeq" id="WP_220201889.1">
    <property type="nucleotide sequence ID" value="NZ_BNJK01000001.1"/>
</dbReference>
<dbReference type="GO" id="GO:0030145">
    <property type="term" value="F:manganese ion binding"/>
    <property type="evidence" value="ECO:0007669"/>
    <property type="project" value="TreeGrafter"/>
</dbReference>
<dbReference type="SUPFAM" id="SSF51658">
    <property type="entry name" value="Xylose isomerase-like"/>
    <property type="match status" value="1"/>
</dbReference>
<name>A0A8J3IAP3_9CHLR</name>
<evidence type="ECO:0000256" key="9">
    <source>
        <dbReference type="ARBA" id="ARBA00023211"/>
    </source>
</evidence>
<evidence type="ECO:0000256" key="4">
    <source>
        <dbReference type="ARBA" id="ARBA00002713"/>
    </source>
</evidence>
<evidence type="ECO:0000313" key="12">
    <source>
        <dbReference type="Proteomes" id="UP000597444"/>
    </source>
</evidence>
<dbReference type="UniPathway" id="UPA00246"/>
<protein>
    <recommendedName>
        <fullName evidence="7">mannonate dehydratase</fullName>
        <ecNumber evidence="7">4.2.1.8</ecNumber>
    </recommendedName>
</protein>
<keyword evidence="9" id="KW-0464">Manganese</keyword>
<comment type="pathway">
    <text evidence="5">Carbohydrate metabolism; pentose and glucuronate interconversion.</text>
</comment>
<organism evidence="11 12">
    <name type="scientific">Reticulibacter mediterranei</name>
    <dbReference type="NCBI Taxonomy" id="2778369"/>
    <lineage>
        <taxon>Bacteria</taxon>
        <taxon>Bacillati</taxon>
        <taxon>Chloroflexota</taxon>
        <taxon>Ktedonobacteria</taxon>
        <taxon>Ktedonobacterales</taxon>
        <taxon>Reticulibacteraceae</taxon>
        <taxon>Reticulibacter</taxon>
    </lineage>
</organism>
<evidence type="ECO:0000256" key="3">
    <source>
        <dbReference type="ARBA" id="ARBA00001954"/>
    </source>
</evidence>
<evidence type="ECO:0000256" key="10">
    <source>
        <dbReference type="ARBA" id="ARBA00023239"/>
    </source>
</evidence>
<evidence type="ECO:0000256" key="8">
    <source>
        <dbReference type="ARBA" id="ARBA00023004"/>
    </source>
</evidence>
<keyword evidence="8" id="KW-0408">Iron</keyword>